<gene>
    <name evidence="4" type="primary">SRR6960799_11_2</name>
</gene>
<comment type="subcellular location">
    <subcellularLocation>
        <location evidence="1">Virion</location>
    </subcellularLocation>
</comment>
<evidence type="ECO:0000256" key="3">
    <source>
        <dbReference type="ARBA" id="ARBA00022844"/>
    </source>
</evidence>
<dbReference type="InterPro" id="IPR015954">
    <property type="entry name" value="Phage_RNA-type_capsid"/>
</dbReference>
<accession>A0A8S5KZP3</accession>
<keyword evidence="3" id="KW-0946">Virion</keyword>
<organism evidence="4 5">
    <name type="scientific">ssRNA phage SRR6960799_11</name>
    <dbReference type="NCBI Taxonomy" id="2786567"/>
    <lineage>
        <taxon>Viruses</taxon>
        <taxon>Riboviria</taxon>
        <taxon>Orthornavirae</taxon>
        <taxon>Lenarviricota</taxon>
        <taxon>Leviviricetes</taxon>
        <taxon>Norzivirales</taxon>
        <taxon>Fiersviridae</taxon>
        <taxon>Piponevirus</taxon>
        <taxon>Piponevirus borborocola</taxon>
    </lineage>
</organism>
<dbReference type="KEGG" id="vg:80398835"/>
<keyword evidence="2 4" id="KW-0167">Capsid protein</keyword>
<evidence type="ECO:0000313" key="4">
    <source>
        <dbReference type="EMBL" id="DAD50668.1"/>
    </source>
</evidence>
<dbReference type="EMBL" id="BK013592">
    <property type="protein sequence ID" value="DAD50668.1"/>
    <property type="molecule type" value="Genomic_RNA"/>
</dbReference>
<dbReference type="GO" id="GO:0019028">
    <property type="term" value="C:viral capsid"/>
    <property type="evidence" value="ECO:0007669"/>
    <property type="project" value="UniProtKB-KW"/>
</dbReference>
<evidence type="ECO:0000256" key="2">
    <source>
        <dbReference type="ARBA" id="ARBA00022561"/>
    </source>
</evidence>
<evidence type="ECO:0000256" key="1">
    <source>
        <dbReference type="ARBA" id="ARBA00004328"/>
    </source>
</evidence>
<sequence>MPISINDGKASPVAHVFSQDREQQGATPALFVNRANTDGPMSWETIESHTRLAVKSTDEHVTRHVFKIPKIGTKDGAPYVIGYRKVFVTVASNQAVSSEDDLADAYALAANWLANASVKTAGKKLQPFTG</sequence>
<evidence type="ECO:0000313" key="5">
    <source>
        <dbReference type="Proteomes" id="UP000679949"/>
    </source>
</evidence>
<dbReference type="Gene3D" id="3.30.380.10">
    <property type="entry name" value="MS2 Viral Coat Protein"/>
    <property type="match status" value="1"/>
</dbReference>
<keyword evidence="5" id="KW-1185">Reference proteome</keyword>
<dbReference type="Proteomes" id="UP000679949">
    <property type="component" value="Segment"/>
</dbReference>
<dbReference type="GeneID" id="80398835"/>
<name>A0A8S5KZP3_9VIRU</name>
<reference evidence="4 5" key="1">
    <citation type="submission" date="2020-09" db="EMBL/GenBank/DDBJ databases">
        <title>Leviviricetes taxonomy.</title>
        <authorList>
            <person name="Stockdale S.R."/>
            <person name="Callanan J."/>
            <person name="Adriaenssens E.M."/>
            <person name="Kuhn J.H."/>
            <person name="Rumnieks J."/>
            <person name="Shkoporov A."/>
            <person name="Draper L.A."/>
            <person name="Ross P."/>
            <person name="Hill C."/>
        </authorList>
    </citation>
    <scope>NUCLEOTIDE SEQUENCE [LARGE SCALE GENOMIC DNA]</scope>
</reference>
<dbReference type="RefSeq" id="YP_010769734.1">
    <property type="nucleotide sequence ID" value="NC_074060.1"/>
</dbReference>
<protein>
    <submittedName>
        <fullName evidence="4">Coat protein</fullName>
    </submittedName>
</protein>
<proteinExistence type="predicted"/>